<organism evidence="3 4">
    <name type="scientific">Psychrosphaera saromensis</name>
    <dbReference type="NCBI Taxonomy" id="716813"/>
    <lineage>
        <taxon>Bacteria</taxon>
        <taxon>Pseudomonadati</taxon>
        <taxon>Pseudomonadota</taxon>
        <taxon>Gammaproteobacteria</taxon>
        <taxon>Alteromonadales</taxon>
        <taxon>Pseudoalteromonadaceae</taxon>
        <taxon>Psychrosphaera</taxon>
    </lineage>
</organism>
<protein>
    <recommendedName>
        <fullName evidence="2">Glucose/Sorbosone dehydrogenase domain-containing protein</fullName>
    </recommendedName>
</protein>
<comment type="caution">
    <text evidence="3">The sequence shown here is derived from an EMBL/GenBank/DDBJ whole genome shotgun (WGS) entry which is preliminary data.</text>
</comment>
<feature type="chain" id="PRO_5015497232" description="Glucose/Sorbosone dehydrogenase domain-containing protein" evidence="1">
    <location>
        <begin position="18"/>
        <end position="373"/>
    </location>
</feature>
<dbReference type="InterPro" id="IPR011042">
    <property type="entry name" value="6-blade_b-propeller_TolB-like"/>
</dbReference>
<keyword evidence="4" id="KW-1185">Reference proteome</keyword>
<dbReference type="AlphaFoldDB" id="A0A2S7UXH6"/>
<dbReference type="EMBL" id="MSCH01000003">
    <property type="protein sequence ID" value="PQJ54687.1"/>
    <property type="molecule type" value="Genomic_DNA"/>
</dbReference>
<feature type="signal peptide" evidence="1">
    <location>
        <begin position="1"/>
        <end position="17"/>
    </location>
</feature>
<sequence>MKWYLLLVIFLTFNVNAAIEFTFKTTTLVSGLTQPWGMTTLPNGDLIITERNGQLRRWNGKSLSAKIVGLPEVLYIGQGGLLDVKAHPDFANNHWLYFTYSAASSDPQKKNKNGTHLARAKLVGNTLSQVEVLFSPRFMKSGGYHFAGRIEFLPDNTLVFGVGDGYSYKDHAQDLTSDLGKLIRLKDDGSIPADNPFVKKANRNSEIYSYGHRNPQGLSFDVKRNILFSNEHGPKGGDEVNIIKPSLNYGWPEITYGVDYSGEIISEDSSKEGMQQPLVNWTPSIAPSSILVYYGNAFPQLNGHLLNTTLKYQELRLVELANTGDASGEAPVKVVSQSSYLKNLGERFRDIELDKQGNIYLLTDSGKLIKLER</sequence>
<dbReference type="InterPro" id="IPR012938">
    <property type="entry name" value="Glc/Sorbosone_DH"/>
</dbReference>
<dbReference type="SUPFAM" id="SSF50952">
    <property type="entry name" value="Soluble quinoprotein glucose dehydrogenase"/>
    <property type="match status" value="1"/>
</dbReference>
<evidence type="ECO:0000313" key="4">
    <source>
        <dbReference type="Proteomes" id="UP000239007"/>
    </source>
</evidence>
<dbReference type="PANTHER" id="PTHR19328">
    <property type="entry name" value="HEDGEHOG-INTERACTING PROTEIN"/>
    <property type="match status" value="1"/>
</dbReference>
<evidence type="ECO:0000259" key="2">
    <source>
        <dbReference type="Pfam" id="PF07995"/>
    </source>
</evidence>
<dbReference type="OrthoDB" id="9770043at2"/>
<evidence type="ECO:0000313" key="3">
    <source>
        <dbReference type="EMBL" id="PQJ54687.1"/>
    </source>
</evidence>
<dbReference type="RefSeq" id="WP_105053208.1">
    <property type="nucleotide sequence ID" value="NZ_BMYG01000001.1"/>
</dbReference>
<name>A0A2S7UXH6_9GAMM</name>
<gene>
    <name evidence="3" type="ORF">BTO11_14205</name>
</gene>
<accession>A0A2S7UXH6</accession>
<keyword evidence="1" id="KW-0732">Signal</keyword>
<feature type="domain" description="Glucose/Sorbosone dehydrogenase" evidence="2">
    <location>
        <begin position="32"/>
        <end position="369"/>
    </location>
</feature>
<dbReference type="InterPro" id="IPR011041">
    <property type="entry name" value="Quinoprot_gluc/sorb_DH_b-prop"/>
</dbReference>
<proteinExistence type="predicted"/>
<dbReference type="Pfam" id="PF07995">
    <property type="entry name" value="GSDH"/>
    <property type="match status" value="1"/>
</dbReference>
<dbReference type="Proteomes" id="UP000239007">
    <property type="component" value="Unassembled WGS sequence"/>
</dbReference>
<dbReference type="PANTHER" id="PTHR19328:SF75">
    <property type="entry name" value="ALDOSE SUGAR DEHYDROGENASE YLII"/>
    <property type="match status" value="1"/>
</dbReference>
<evidence type="ECO:0000256" key="1">
    <source>
        <dbReference type="SAM" id="SignalP"/>
    </source>
</evidence>
<reference evidence="3 4" key="1">
    <citation type="submission" date="2016-12" db="EMBL/GenBank/DDBJ databases">
        <title>Diversity of luminous bacteria.</title>
        <authorList>
            <person name="Yoshizawa S."/>
            <person name="Kogure K."/>
        </authorList>
    </citation>
    <scope>NUCLEOTIDE SEQUENCE [LARGE SCALE GENOMIC DNA]</scope>
    <source>
        <strain evidence="3 4">SA4-48</strain>
    </source>
</reference>
<dbReference type="Gene3D" id="2.120.10.30">
    <property type="entry name" value="TolB, C-terminal domain"/>
    <property type="match status" value="1"/>
</dbReference>